<evidence type="ECO:0000313" key="5">
    <source>
        <dbReference type="EMBL" id="PVZ95569.1"/>
    </source>
</evidence>
<dbReference type="InterPro" id="IPR018193">
    <property type="entry name" value="Glyc_kinase_flavodox-like_fold"/>
</dbReference>
<evidence type="ECO:0000256" key="1">
    <source>
        <dbReference type="ARBA" id="ARBA00006284"/>
    </source>
</evidence>
<keyword evidence="2 4" id="KW-0808">Transferase</keyword>
<evidence type="ECO:0000313" key="6">
    <source>
        <dbReference type="Proteomes" id="UP000244893"/>
    </source>
</evidence>
<dbReference type="NCBIfam" id="TIGR00045">
    <property type="entry name" value="glycerate kinase"/>
    <property type="match status" value="1"/>
</dbReference>
<comment type="caution">
    <text evidence="5">The sequence shown here is derived from an EMBL/GenBank/DDBJ whole genome shotgun (WGS) entry which is preliminary data.</text>
</comment>
<comment type="similarity">
    <text evidence="1 4">Belongs to the glycerate kinase type-1 family.</text>
</comment>
<dbReference type="GO" id="GO:0008887">
    <property type="term" value="F:glycerate kinase activity"/>
    <property type="evidence" value="ECO:0007669"/>
    <property type="project" value="UniProtKB-UniRule"/>
</dbReference>
<gene>
    <name evidence="5" type="ORF">DDQ50_03460</name>
</gene>
<dbReference type="PANTHER" id="PTHR21599">
    <property type="entry name" value="GLYCERATE KINASE"/>
    <property type="match status" value="1"/>
</dbReference>
<dbReference type="PIRSF" id="PIRSF006078">
    <property type="entry name" value="GlxK"/>
    <property type="match status" value="1"/>
</dbReference>
<dbReference type="InterPro" id="IPR018197">
    <property type="entry name" value="Glycerate_kinase_RE-like"/>
</dbReference>
<dbReference type="EMBL" id="QEOP01000001">
    <property type="protein sequence ID" value="PVZ95569.1"/>
    <property type="molecule type" value="Genomic_DNA"/>
</dbReference>
<organism evidence="5 6">
    <name type="scientific">Amnibacterium flavum</name>
    <dbReference type="NCBI Taxonomy" id="2173173"/>
    <lineage>
        <taxon>Bacteria</taxon>
        <taxon>Bacillati</taxon>
        <taxon>Actinomycetota</taxon>
        <taxon>Actinomycetes</taxon>
        <taxon>Micrococcales</taxon>
        <taxon>Microbacteriaceae</taxon>
        <taxon>Amnibacterium</taxon>
    </lineage>
</organism>
<dbReference type="OrthoDB" id="9774290at2"/>
<dbReference type="Gene3D" id="3.90.1510.10">
    <property type="entry name" value="Glycerate kinase, domain 2"/>
    <property type="match status" value="1"/>
</dbReference>
<dbReference type="Gene3D" id="3.40.50.10350">
    <property type="entry name" value="Glycerate kinase, domain 1"/>
    <property type="match status" value="1"/>
</dbReference>
<keyword evidence="3 4" id="KW-0418">Kinase</keyword>
<evidence type="ECO:0000256" key="2">
    <source>
        <dbReference type="ARBA" id="ARBA00022679"/>
    </source>
</evidence>
<evidence type="ECO:0000256" key="4">
    <source>
        <dbReference type="PIRNR" id="PIRNR006078"/>
    </source>
</evidence>
<keyword evidence="6" id="KW-1185">Reference proteome</keyword>
<proteinExistence type="inferred from homology"/>
<dbReference type="AlphaFoldDB" id="A0A2V1HWJ0"/>
<name>A0A2V1HWJ0_9MICO</name>
<protein>
    <submittedName>
        <fullName evidence="5">Glycerate kinase</fullName>
    </submittedName>
</protein>
<evidence type="ECO:0000256" key="3">
    <source>
        <dbReference type="ARBA" id="ARBA00022777"/>
    </source>
</evidence>
<accession>A0A2V1HWJ0</accession>
<reference evidence="5 6" key="1">
    <citation type="submission" date="2018-05" db="EMBL/GenBank/DDBJ databases">
        <title>Amnibacterium sp. M8JJ-5, whole genome shotgun sequence.</title>
        <authorList>
            <person name="Tuo L."/>
        </authorList>
    </citation>
    <scope>NUCLEOTIDE SEQUENCE [LARGE SCALE GENOMIC DNA]</scope>
    <source>
        <strain evidence="5 6">M8JJ-5</strain>
    </source>
</reference>
<dbReference type="Proteomes" id="UP000244893">
    <property type="component" value="Unassembled WGS sequence"/>
</dbReference>
<dbReference type="PANTHER" id="PTHR21599:SF0">
    <property type="entry name" value="GLYCERATE KINASE"/>
    <property type="match status" value="1"/>
</dbReference>
<dbReference type="GO" id="GO:0031388">
    <property type="term" value="P:organic acid phosphorylation"/>
    <property type="evidence" value="ECO:0007669"/>
    <property type="project" value="UniProtKB-UniRule"/>
</dbReference>
<sequence length="374" mass="38046">MTQSALTVVIAPDSFKGTIDAADAARAIASGWTRTRPSDRVVIRPMADGGEGTLDAMAASADRSIRHALEVNGPDGRTVEASWLELDDRDIRTGLVEVASTSGITMLRELDGLDAQSTGFGQAIAAALDAGVDRLLLALGSSASSDGGAGMLRALGARLLDGDGDDIPSGNRGLADLARIDLSDLRAMPAGGATILSDVRSPLLGPRGAVNVFGPQKGITSNEIPAAEARMTRFADLLAATTGTDADTPGAGAAGGTGFALLAWGAEAVSGAETIADMAHLSDAIGSADIVITGEGRYDASSEHGKVVSVVRDRAQAAGRPALLIAGLVADEPRGFVDHESLTDTASSGAEARSDPARWLVECAARLAERTPEV</sequence>
<dbReference type="InterPro" id="IPR004381">
    <property type="entry name" value="Glycerate_kinase"/>
</dbReference>
<dbReference type="Pfam" id="PF02595">
    <property type="entry name" value="Gly_kinase"/>
    <property type="match status" value="1"/>
</dbReference>
<dbReference type="SUPFAM" id="SSF110738">
    <property type="entry name" value="Glycerate kinase I"/>
    <property type="match status" value="1"/>
</dbReference>
<dbReference type="RefSeq" id="WP_116755304.1">
    <property type="nucleotide sequence ID" value="NZ_JBHUEX010000001.1"/>
</dbReference>
<dbReference type="InterPro" id="IPR036129">
    <property type="entry name" value="Glycerate_kinase_sf"/>
</dbReference>